<dbReference type="EMBL" id="ML977152">
    <property type="protein sequence ID" value="KAF1987481.1"/>
    <property type="molecule type" value="Genomic_DNA"/>
</dbReference>
<name>A0A6G1H2P5_9PEZI</name>
<dbReference type="SUPFAM" id="SSF53850">
    <property type="entry name" value="Periplasmic binding protein-like II"/>
    <property type="match status" value="1"/>
</dbReference>
<dbReference type="Proteomes" id="UP000800041">
    <property type="component" value="Unassembled WGS sequence"/>
</dbReference>
<dbReference type="Gene3D" id="3.40.190.10">
    <property type="entry name" value="Periplasmic binding protein-like II"/>
    <property type="match status" value="2"/>
</dbReference>
<dbReference type="PANTHER" id="PTHR30024">
    <property type="entry name" value="ALIPHATIC SULFONATES-BINDING PROTEIN-RELATED"/>
    <property type="match status" value="1"/>
</dbReference>
<sequence length="366" mass="38936">MAAGRSSFSFATALSLTYTSLHPTLPLLLATHLNLFSASNLSVHSVPLPSSKPAADALRSGEIDLLIGPFGSVLRERVFAISASGNSDTSGQDLTILGQLSLAPSFAIASTPDIRRIYDLTNKTILLSSSSSSSVAETALMQKVLSLWGLHLERDYQFQHPTPSPSANGPADTAAKNFAALLNGRTEHGDPVSATLLQWPYTSLLSSPAIPAETRPYVLARAEDYTAPWTDAVMVASSASTTGTSPVYEALRAFLRGLGDAEVLIRDTESETVVLAAIRQALDVDEAIAKTVLGDWKHSQEQRVGTSKAQPVFQMDPLGTLNTLDTMKQFGAFEGAAQGFNYADLVRAGVGRFVDYGVRDSVFGEA</sequence>
<dbReference type="OrthoDB" id="3471445at2759"/>
<gene>
    <name evidence="1" type="ORF">K402DRAFT_50001</name>
</gene>
<organism evidence="1 2">
    <name type="scientific">Aulographum hederae CBS 113979</name>
    <dbReference type="NCBI Taxonomy" id="1176131"/>
    <lineage>
        <taxon>Eukaryota</taxon>
        <taxon>Fungi</taxon>
        <taxon>Dikarya</taxon>
        <taxon>Ascomycota</taxon>
        <taxon>Pezizomycotina</taxon>
        <taxon>Dothideomycetes</taxon>
        <taxon>Pleosporomycetidae</taxon>
        <taxon>Aulographales</taxon>
        <taxon>Aulographaceae</taxon>
    </lineage>
</organism>
<proteinExistence type="predicted"/>
<evidence type="ECO:0008006" key="3">
    <source>
        <dbReference type="Google" id="ProtNLM"/>
    </source>
</evidence>
<keyword evidence="2" id="KW-1185">Reference proteome</keyword>
<protein>
    <recommendedName>
        <fullName evidence="3">Periplasmic binding protein-like II</fullName>
    </recommendedName>
</protein>
<reference evidence="1" key="1">
    <citation type="journal article" date="2020" name="Stud. Mycol.">
        <title>101 Dothideomycetes genomes: a test case for predicting lifestyles and emergence of pathogens.</title>
        <authorList>
            <person name="Haridas S."/>
            <person name="Albert R."/>
            <person name="Binder M."/>
            <person name="Bloem J."/>
            <person name="Labutti K."/>
            <person name="Salamov A."/>
            <person name="Andreopoulos B."/>
            <person name="Baker S."/>
            <person name="Barry K."/>
            <person name="Bills G."/>
            <person name="Bluhm B."/>
            <person name="Cannon C."/>
            <person name="Castanera R."/>
            <person name="Culley D."/>
            <person name="Daum C."/>
            <person name="Ezra D."/>
            <person name="Gonzalez J."/>
            <person name="Henrissat B."/>
            <person name="Kuo A."/>
            <person name="Liang C."/>
            <person name="Lipzen A."/>
            <person name="Lutzoni F."/>
            <person name="Magnuson J."/>
            <person name="Mondo S."/>
            <person name="Nolan M."/>
            <person name="Ohm R."/>
            <person name="Pangilinan J."/>
            <person name="Park H.-J."/>
            <person name="Ramirez L."/>
            <person name="Alfaro M."/>
            <person name="Sun H."/>
            <person name="Tritt A."/>
            <person name="Yoshinaga Y."/>
            <person name="Zwiers L.-H."/>
            <person name="Turgeon B."/>
            <person name="Goodwin S."/>
            <person name="Spatafora J."/>
            <person name="Crous P."/>
            <person name="Grigoriev I."/>
        </authorList>
    </citation>
    <scope>NUCLEOTIDE SEQUENCE</scope>
    <source>
        <strain evidence="1">CBS 113979</strain>
    </source>
</reference>
<dbReference type="AlphaFoldDB" id="A0A6G1H2P5"/>
<accession>A0A6G1H2P5</accession>
<evidence type="ECO:0000313" key="2">
    <source>
        <dbReference type="Proteomes" id="UP000800041"/>
    </source>
</evidence>
<evidence type="ECO:0000313" key="1">
    <source>
        <dbReference type="EMBL" id="KAF1987481.1"/>
    </source>
</evidence>